<dbReference type="OrthoDB" id="9785445at2"/>
<name>A0A120DFG6_9VIBR</name>
<keyword evidence="1" id="KW-0812">Transmembrane</keyword>
<proteinExistence type="predicted"/>
<reference evidence="2 3" key="1">
    <citation type="submission" date="2015-11" db="EMBL/GenBank/DDBJ databases">
        <title>Draft WGS of Vibrio toranzoniae.</title>
        <authorList>
            <person name="Lasa A."/>
            <person name="Romalde J.L."/>
        </authorList>
    </citation>
    <scope>NUCLEOTIDE SEQUENCE [LARGE SCALE GENOMIC DNA]</scope>
    <source>
        <strain evidence="2 3">Vb 10.8</strain>
    </source>
</reference>
<keyword evidence="1" id="KW-1133">Transmembrane helix</keyword>
<dbReference type="AlphaFoldDB" id="A0A120DFG6"/>
<comment type="caution">
    <text evidence="2">The sequence shown here is derived from an EMBL/GenBank/DDBJ whole genome shotgun (WGS) entry which is preliminary data.</text>
</comment>
<dbReference type="Proteomes" id="UP000057389">
    <property type="component" value="Unassembled WGS sequence"/>
</dbReference>
<organism evidence="2 3">
    <name type="scientific">Vibrio toranzoniae</name>
    <dbReference type="NCBI Taxonomy" id="1194427"/>
    <lineage>
        <taxon>Bacteria</taxon>
        <taxon>Pseudomonadati</taxon>
        <taxon>Pseudomonadota</taxon>
        <taxon>Gammaproteobacteria</taxon>
        <taxon>Vibrionales</taxon>
        <taxon>Vibrionaceae</taxon>
        <taxon>Vibrio</taxon>
    </lineage>
</organism>
<keyword evidence="1" id="KW-0472">Membrane</keyword>
<dbReference type="EMBL" id="LMXU01000033">
    <property type="protein sequence ID" value="KWT99285.1"/>
    <property type="molecule type" value="Genomic_DNA"/>
</dbReference>
<sequence length="202" mass="22110">MDKSQAQTNKERTDANLAAFKQRRSRGRLVLVGLILIFALPAIVAKTVLEQNWYTSGVTNSGELVEPRMTLKDLGLTTPVEAEGWLVGYIAPTECKGLCEQQLHYLNQSYLALGKNKERVTAVVFVSEGNSLLGALNKPDLSFMAGGDELSTEFAPASIIIIDPFGQLVMEYKSVSEPSQLVGQSKGMIHDLRKLLKLSRVG</sequence>
<dbReference type="GeneID" id="300180360"/>
<evidence type="ECO:0008006" key="4">
    <source>
        <dbReference type="Google" id="ProtNLM"/>
    </source>
</evidence>
<accession>A0A120DFG6</accession>
<protein>
    <recommendedName>
        <fullName evidence="4">Cytochrome oxidase biogenesis cluster protein</fullName>
    </recommendedName>
</protein>
<evidence type="ECO:0000313" key="3">
    <source>
        <dbReference type="Proteomes" id="UP000057389"/>
    </source>
</evidence>
<evidence type="ECO:0000256" key="1">
    <source>
        <dbReference type="SAM" id="Phobius"/>
    </source>
</evidence>
<gene>
    <name evidence="2" type="ORF">APQ14_16770</name>
</gene>
<evidence type="ECO:0000313" key="2">
    <source>
        <dbReference type="EMBL" id="KWT99285.1"/>
    </source>
</evidence>
<keyword evidence="3" id="KW-1185">Reference proteome</keyword>
<feature type="transmembrane region" description="Helical" evidence="1">
    <location>
        <begin position="29"/>
        <end position="49"/>
    </location>
</feature>
<dbReference type="RefSeq" id="WP_060469493.1">
    <property type="nucleotide sequence ID" value="NZ_AP025515.1"/>
</dbReference>